<dbReference type="EnsemblMetazoa" id="AMEC004690-RA">
    <property type="protein sequence ID" value="AMEC004690-PA"/>
    <property type="gene ID" value="AMEC004690"/>
</dbReference>
<dbReference type="VEuPathDB" id="VectorBase:AMEC004690"/>
<proteinExistence type="predicted"/>
<name>A0A182TLV6_9DIPT</name>
<keyword evidence="2" id="KW-1185">Reference proteome</keyword>
<protein>
    <submittedName>
        <fullName evidence="1">Uncharacterized protein</fullName>
    </submittedName>
</protein>
<dbReference type="AlphaFoldDB" id="A0A182TLV6"/>
<accession>A0A182TLV6</accession>
<organism evidence="1 2">
    <name type="scientific">Anopheles melas</name>
    <dbReference type="NCBI Taxonomy" id="34690"/>
    <lineage>
        <taxon>Eukaryota</taxon>
        <taxon>Metazoa</taxon>
        <taxon>Ecdysozoa</taxon>
        <taxon>Arthropoda</taxon>
        <taxon>Hexapoda</taxon>
        <taxon>Insecta</taxon>
        <taxon>Pterygota</taxon>
        <taxon>Neoptera</taxon>
        <taxon>Endopterygota</taxon>
        <taxon>Diptera</taxon>
        <taxon>Nematocera</taxon>
        <taxon>Culicoidea</taxon>
        <taxon>Culicidae</taxon>
        <taxon>Anophelinae</taxon>
        <taxon>Anopheles</taxon>
    </lineage>
</organism>
<evidence type="ECO:0000313" key="2">
    <source>
        <dbReference type="Proteomes" id="UP000075902"/>
    </source>
</evidence>
<reference evidence="1" key="2">
    <citation type="submission" date="2020-05" db="UniProtKB">
        <authorList>
            <consortium name="EnsemblMetazoa"/>
        </authorList>
    </citation>
    <scope>IDENTIFICATION</scope>
    <source>
        <strain evidence="1">CM1001059</strain>
    </source>
</reference>
<reference evidence="2" key="1">
    <citation type="submission" date="2014-01" db="EMBL/GenBank/DDBJ databases">
        <title>The Genome Sequence of Anopheles melas CM1001059_A (V2).</title>
        <authorList>
            <consortium name="The Broad Institute Genomics Platform"/>
            <person name="Neafsey D.E."/>
            <person name="Besansky N."/>
            <person name="Howell P."/>
            <person name="Walton C."/>
            <person name="Young S.K."/>
            <person name="Zeng Q."/>
            <person name="Gargeya S."/>
            <person name="Fitzgerald M."/>
            <person name="Haas B."/>
            <person name="Abouelleil A."/>
            <person name="Allen A.W."/>
            <person name="Alvarado L."/>
            <person name="Arachchi H.M."/>
            <person name="Berlin A.M."/>
            <person name="Chapman S.B."/>
            <person name="Gainer-Dewar J."/>
            <person name="Goldberg J."/>
            <person name="Griggs A."/>
            <person name="Gujja S."/>
            <person name="Hansen M."/>
            <person name="Howarth C."/>
            <person name="Imamovic A."/>
            <person name="Ireland A."/>
            <person name="Larimer J."/>
            <person name="McCowan C."/>
            <person name="Murphy C."/>
            <person name="Pearson M."/>
            <person name="Poon T.W."/>
            <person name="Priest M."/>
            <person name="Roberts A."/>
            <person name="Saif S."/>
            <person name="Shea T."/>
            <person name="Sisk P."/>
            <person name="Sykes S."/>
            <person name="Wortman J."/>
            <person name="Nusbaum C."/>
            <person name="Birren B."/>
        </authorList>
    </citation>
    <scope>NUCLEOTIDE SEQUENCE [LARGE SCALE GENOMIC DNA]</scope>
    <source>
        <strain evidence="2">CM1001059</strain>
    </source>
</reference>
<evidence type="ECO:0000313" key="1">
    <source>
        <dbReference type="EnsemblMetazoa" id="AMEC004690-PA"/>
    </source>
</evidence>
<sequence>MDDAGNVSLLEHIWNAKKEKNFMRNCRISAISSSSRRFATSHSNRSRSADTSFSFSRSQWFSISSSWADTYSPAPIAGPGCPSGCIGAACIECADRELASCTAGLIASTRLPMLWVGSMALGETALGIPFVGGGASGDTTAGAATHSLSHMADPFAARKPDFPAAGTTNGG</sequence>
<dbReference type="Proteomes" id="UP000075902">
    <property type="component" value="Unassembled WGS sequence"/>
</dbReference>